<dbReference type="RefSeq" id="WP_200589592.1">
    <property type="nucleotide sequence ID" value="NZ_JAEPBG010000001.1"/>
</dbReference>
<organism evidence="1 2">
    <name type="scientific">Noviherbaspirillum pedocola</name>
    <dbReference type="NCBI Taxonomy" id="2801341"/>
    <lineage>
        <taxon>Bacteria</taxon>
        <taxon>Pseudomonadati</taxon>
        <taxon>Pseudomonadota</taxon>
        <taxon>Betaproteobacteria</taxon>
        <taxon>Burkholderiales</taxon>
        <taxon>Oxalobacteraceae</taxon>
        <taxon>Noviherbaspirillum</taxon>
    </lineage>
</organism>
<sequence length="266" mass="29383">MKLHGIDFTSAPSRRKGITVATGHLRGDSFLLESLDTLPDNAAFAAWLRRPGPWLGAFDFPFSLPRELVETLGWPTEWAALMRHVAGLSRAEMRETFKAFCDARPPGNKFAHRATDYPAGSSPSMKWVNPPVAYMLHAGVPQLLDAGVSLYQLHPGDAQRIAFEGYPGMVARDITRKSYKNDQRTLQTPERQAVREIIVEALERGAHRWGIRLEAGSHRDALIADGSADLLDATLCAILAAWAWQRRDAGYGLPPFDALEGWIVGA</sequence>
<reference evidence="1" key="1">
    <citation type="submission" date="2021-01" db="EMBL/GenBank/DDBJ databases">
        <title>Genome sequence of strain Noviherbaspirillum sp. DKR-6.</title>
        <authorList>
            <person name="Chaudhary D.K."/>
        </authorList>
    </citation>
    <scope>NUCLEOTIDE SEQUENCE</scope>
    <source>
        <strain evidence="1">DKR-6</strain>
    </source>
</reference>
<proteinExistence type="predicted"/>
<evidence type="ECO:0000313" key="1">
    <source>
        <dbReference type="EMBL" id="MBK4733109.1"/>
    </source>
</evidence>
<keyword evidence="2" id="KW-1185">Reference proteome</keyword>
<dbReference type="EMBL" id="JAEPBG010000001">
    <property type="protein sequence ID" value="MBK4733109.1"/>
    <property type="molecule type" value="Genomic_DNA"/>
</dbReference>
<accession>A0A934SUQ4</accession>
<dbReference type="AlphaFoldDB" id="A0A934SUQ4"/>
<comment type="caution">
    <text evidence="1">The sequence shown here is derived from an EMBL/GenBank/DDBJ whole genome shotgun (WGS) entry which is preliminary data.</text>
</comment>
<name>A0A934SUQ4_9BURK</name>
<dbReference type="Proteomes" id="UP000622890">
    <property type="component" value="Unassembled WGS sequence"/>
</dbReference>
<protein>
    <submittedName>
        <fullName evidence="1">DUF429 domain-containing protein</fullName>
    </submittedName>
</protein>
<evidence type="ECO:0000313" key="2">
    <source>
        <dbReference type="Proteomes" id="UP000622890"/>
    </source>
</evidence>
<gene>
    <name evidence="1" type="ORF">JJB74_00570</name>
</gene>